<protein>
    <submittedName>
        <fullName evidence="2">3-deoxy-D-manno-octulosonic acid transferase</fullName>
    </submittedName>
</protein>
<dbReference type="Pfam" id="PF01755">
    <property type="entry name" value="Glyco_transf_25"/>
    <property type="match status" value="1"/>
</dbReference>
<proteinExistence type="predicted"/>
<feature type="domain" description="Glycosyl transferase family 25" evidence="1">
    <location>
        <begin position="42"/>
        <end position="118"/>
    </location>
</feature>
<dbReference type="CDD" id="cd06532">
    <property type="entry name" value="Glyco_transf_25"/>
    <property type="match status" value="1"/>
</dbReference>
<evidence type="ECO:0000313" key="3">
    <source>
        <dbReference type="Proteomes" id="UP000273252"/>
    </source>
</evidence>
<sequence>MIKTFIIHVSKGYEDRRQHIDTHLPQVGLTDYEYMLRGDIDDLSEEIRHEFFSNDLNLPQMSCLYKHYLVMKKVVDENIPLVLVLEDDALLVPDFVTKLNTYIEEVQGQQGFVVNIEEASNLVPFSVRKPNQNLYLCKTNKLTGGLLYDLEFAKRMVKYLESTVTNAPIDGLIGNERENLQYNIYWTHPPLVRQGSKTGLFASELSGRTAGLYATVRSWFKENYRTHVRSHLSNKQKALFQNIDKY</sequence>
<dbReference type="EMBL" id="QVMU01000005">
    <property type="protein sequence ID" value="RJX72396.1"/>
    <property type="molecule type" value="Genomic_DNA"/>
</dbReference>
<dbReference type="RefSeq" id="WP_120030460.1">
    <property type="nucleotide sequence ID" value="NZ_QVMU01000005.1"/>
</dbReference>
<dbReference type="Proteomes" id="UP000273252">
    <property type="component" value="Unassembled WGS sequence"/>
</dbReference>
<dbReference type="GO" id="GO:0016740">
    <property type="term" value="F:transferase activity"/>
    <property type="evidence" value="ECO:0007669"/>
    <property type="project" value="UniProtKB-KW"/>
</dbReference>
<gene>
    <name evidence="2" type="ORF">DZ860_08270</name>
</gene>
<keyword evidence="3" id="KW-1185">Reference proteome</keyword>
<organism evidence="2 3">
    <name type="scientific">Vibrio sinensis</name>
    <dbReference type="NCBI Taxonomy" id="2302434"/>
    <lineage>
        <taxon>Bacteria</taxon>
        <taxon>Pseudomonadati</taxon>
        <taxon>Pseudomonadota</taxon>
        <taxon>Gammaproteobacteria</taxon>
        <taxon>Vibrionales</taxon>
        <taxon>Vibrionaceae</taxon>
        <taxon>Vibrio</taxon>
    </lineage>
</organism>
<comment type="caution">
    <text evidence="2">The sequence shown here is derived from an EMBL/GenBank/DDBJ whole genome shotgun (WGS) entry which is preliminary data.</text>
</comment>
<dbReference type="InterPro" id="IPR002654">
    <property type="entry name" value="Glyco_trans_25"/>
</dbReference>
<accession>A0A3A6QP68</accession>
<evidence type="ECO:0000259" key="1">
    <source>
        <dbReference type="Pfam" id="PF01755"/>
    </source>
</evidence>
<dbReference type="AlphaFoldDB" id="A0A3A6QP68"/>
<dbReference type="OrthoDB" id="259382at2"/>
<name>A0A3A6QP68_9VIBR</name>
<evidence type="ECO:0000313" key="2">
    <source>
        <dbReference type="EMBL" id="RJX72396.1"/>
    </source>
</evidence>
<keyword evidence="2" id="KW-0808">Transferase</keyword>
<reference evidence="2 3" key="1">
    <citation type="submission" date="2018-08" db="EMBL/GenBank/DDBJ databases">
        <title>Vibrio isolated from the Eastern China Marginal Seas.</title>
        <authorList>
            <person name="Li Y."/>
        </authorList>
    </citation>
    <scope>NUCLEOTIDE SEQUENCE [LARGE SCALE GENOMIC DNA]</scope>
    <source>
        <strain evidence="2 3">BEI233</strain>
    </source>
</reference>